<comment type="caution">
    <text evidence="1">The sequence shown here is derived from an EMBL/GenBank/DDBJ whole genome shotgun (WGS) entry which is preliminary data.</text>
</comment>
<dbReference type="RefSeq" id="WP_187303605.1">
    <property type="nucleotide sequence ID" value="NZ_JACRYT010000014.1"/>
</dbReference>
<gene>
    <name evidence="1" type="ORF">H9L42_11805</name>
</gene>
<accession>A0A923NM70</accession>
<evidence type="ECO:0000313" key="2">
    <source>
        <dbReference type="Proteomes" id="UP000602647"/>
    </source>
</evidence>
<dbReference type="PANTHER" id="PTHR30087">
    <property type="entry name" value="INNER MEMBRANE PROTEIN"/>
    <property type="match status" value="1"/>
</dbReference>
<keyword evidence="2" id="KW-1185">Reference proteome</keyword>
<evidence type="ECO:0000313" key="1">
    <source>
        <dbReference type="EMBL" id="MBC6680505.1"/>
    </source>
</evidence>
<dbReference type="Pfam" id="PF04463">
    <property type="entry name" value="2-thiour_desulf"/>
    <property type="match status" value="1"/>
</dbReference>
<sequence length="149" mass="16309">MYIISACLLGENCKYKGGNNFCAWVEEFAKSHSFLAVCPEVQAGMPTPRPPAEISGERVINSKGEDVTEGFVRGAKECWELAQQAARSRKEPVEGAILKANSPSCGKDRVYDGTFSGTLTDGDGYFVRLLKKENIDVITEKENKVNGEL</sequence>
<dbReference type="EMBL" id="JACRYT010000014">
    <property type="protein sequence ID" value="MBC6680505.1"/>
    <property type="molecule type" value="Genomic_DNA"/>
</dbReference>
<name>A0A923NM70_9FIRM</name>
<organism evidence="1 2">
    <name type="scientific">Zhenpiania hominis</name>
    <dbReference type="NCBI Taxonomy" id="2763644"/>
    <lineage>
        <taxon>Bacteria</taxon>
        <taxon>Bacillati</taxon>
        <taxon>Bacillota</taxon>
        <taxon>Clostridia</taxon>
        <taxon>Peptostreptococcales</taxon>
        <taxon>Anaerovoracaceae</taxon>
        <taxon>Zhenpiania</taxon>
    </lineage>
</organism>
<reference evidence="1" key="1">
    <citation type="submission" date="2020-08" db="EMBL/GenBank/DDBJ databases">
        <title>Genome public.</title>
        <authorList>
            <person name="Liu C."/>
            <person name="Sun Q."/>
        </authorList>
    </citation>
    <scope>NUCLEOTIDE SEQUENCE</scope>
    <source>
        <strain evidence="1">BX12</strain>
    </source>
</reference>
<dbReference type="AlphaFoldDB" id="A0A923NM70"/>
<protein>
    <submittedName>
        <fullName evidence="1">DUF523 domain-containing protein</fullName>
    </submittedName>
</protein>
<dbReference type="Proteomes" id="UP000602647">
    <property type="component" value="Unassembled WGS sequence"/>
</dbReference>
<proteinExistence type="predicted"/>
<dbReference type="InterPro" id="IPR007553">
    <property type="entry name" value="2-thiour_desulf"/>
</dbReference>
<dbReference type="PANTHER" id="PTHR30087:SF1">
    <property type="entry name" value="HYPOTHETICAL CYTOSOLIC PROTEIN"/>
    <property type="match status" value="1"/>
</dbReference>